<accession>A0AAN7UZY6</accession>
<gene>
    <name evidence="2" type="ORF">RRF57_011798</name>
</gene>
<feature type="region of interest" description="Disordered" evidence="1">
    <location>
        <begin position="1"/>
        <end position="85"/>
    </location>
</feature>
<feature type="compositionally biased region" description="Basic and acidic residues" evidence="1">
    <location>
        <begin position="30"/>
        <end position="46"/>
    </location>
</feature>
<protein>
    <submittedName>
        <fullName evidence="2">Uncharacterized protein</fullName>
    </submittedName>
</protein>
<keyword evidence="3" id="KW-1185">Reference proteome</keyword>
<feature type="region of interest" description="Disordered" evidence="1">
    <location>
        <begin position="100"/>
        <end position="148"/>
    </location>
</feature>
<feature type="compositionally biased region" description="Low complexity" evidence="1">
    <location>
        <begin position="16"/>
        <end position="26"/>
    </location>
</feature>
<comment type="caution">
    <text evidence="2">The sequence shown here is derived from an EMBL/GenBank/DDBJ whole genome shotgun (WGS) entry which is preliminary data.</text>
</comment>
<reference evidence="2 3" key="1">
    <citation type="submission" date="2023-10" db="EMBL/GenBank/DDBJ databases">
        <title>Draft genome sequence of Xylaria bambusicola isolate GMP-LS, the root and basal stem rot pathogen of sugarcane in Indonesia.</title>
        <authorList>
            <person name="Selvaraj P."/>
            <person name="Muralishankar V."/>
            <person name="Muruganantham S."/>
            <person name="Sp S."/>
            <person name="Haryani S."/>
            <person name="Lau K.J.X."/>
            <person name="Naqvi N.I."/>
        </authorList>
    </citation>
    <scope>NUCLEOTIDE SEQUENCE [LARGE SCALE GENOMIC DNA]</scope>
    <source>
        <strain evidence="2">GMP-LS</strain>
    </source>
</reference>
<sequence>MSPMPSLSAYISLARSPASSSSTPPSIQLRENKARHNSPLRHEAGRKMPPAQCNEIRSHGAEASHMSVANSQEHDDPGNCNANLPVSHQHIAGKACYPATSQRSLDESDEQHILPRDNPVHTSCIGLPQCDQPHVEDPRPVINNPPAS</sequence>
<dbReference type="AlphaFoldDB" id="A0AAN7UZY6"/>
<name>A0AAN7UZY6_9PEZI</name>
<proteinExistence type="predicted"/>
<evidence type="ECO:0000313" key="2">
    <source>
        <dbReference type="EMBL" id="KAK5636086.1"/>
    </source>
</evidence>
<feature type="compositionally biased region" description="Basic and acidic residues" evidence="1">
    <location>
        <begin position="104"/>
        <end position="119"/>
    </location>
</feature>
<evidence type="ECO:0000313" key="3">
    <source>
        <dbReference type="Proteomes" id="UP001305414"/>
    </source>
</evidence>
<evidence type="ECO:0000256" key="1">
    <source>
        <dbReference type="SAM" id="MobiDB-lite"/>
    </source>
</evidence>
<dbReference type="EMBL" id="JAWHQM010000062">
    <property type="protein sequence ID" value="KAK5636086.1"/>
    <property type="molecule type" value="Genomic_DNA"/>
</dbReference>
<dbReference type="Proteomes" id="UP001305414">
    <property type="component" value="Unassembled WGS sequence"/>
</dbReference>
<organism evidence="2 3">
    <name type="scientific">Xylaria bambusicola</name>
    <dbReference type="NCBI Taxonomy" id="326684"/>
    <lineage>
        <taxon>Eukaryota</taxon>
        <taxon>Fungi</taxon>
        <taxon>Dikarya</taxon>
        <taxon>Ascomycota</taxon>
        <taxon>Pezizomycotina</taxon>
        <taxon>Sordariomycetes</taxon>
        <taxon>Xylariomycetidae</taxon>
        <taxon>Xylariales</taxon>
        <taxon>Xylariaceae</taxon>
        <taxon>Xylaria</taxon>
    </lineage>
</organism>